<name>A0A2P2P644_RHIMU</name>
<proteinExistence type="predicted"/>
<protein>
    <submittedName>
        <fullName evidence="1">Uncharacterized protein</fullName>
    </submittedName>
</protein>
<organism evidence="1">
    <name type="scientific">Rhizophora mucronata</name>
    <name type="common">Asiatic mangrove</name>
    <dbReference type="NCBI Taxonomy" id="61149"/>
    <lineage>
        <taxon>Eukaryota</taxon>
        <taxon>Viridiplantae</taxon>
        <taxon>Streptophyta</taxon>
        <taxon>Embryophyta</taxon>
        <taxon>Tracheophyta</taxon>
        <taxon>Spermatophyta</taxon>
        <taxon>Magnoliopsida</taxon>
        <taxon>eudicotyledons</taxon>
        <taxon>Gunneridae</taxon>
        <taxon>Pentapetalae</taxon>
        <taxon>rosids</taxon>
        <taxon>fabids</taxon>
        <taxon>Malpighiales</taxon>
        <taxon>Rhizophoraceae</taxon>
        <taxon>Rhizophora</taxon>
    </lineage>
</organism>
<evidence type="ECO:0000313" key="1">
    <source>
        <dbReference type="EMBL" id="MBX50091.1"/>
    </source>
</evidence>
<reference evidence="1" key="1">
    <citation type="submission" date="2018-02" db="EMBL/GenBank/DDBJ databases">
        <title>Rhizophora mucronata_Transcriptome.</title>
        <authorList>
            <person name="Meera S.P."/>
            <person name="Sreeshan A."/>
            <person name="Augustine A."/>
        </authorList>
    </citation>
    <scope>NUCLEOTIDE SEQUENCE</scope>
    <source>
        <tissue evidence="1">Leaf</tissue>
    </source>
</reference>
<dbReference type="AlphaFoldDB" id="A0A2P2P644"/>
<accession>A0A2P2P644</accession>
<dbReference type="EMBL" id="GGEC01069607">
    <property type="protein sequence ID" value="MBX50091.1"/>
    <property type="molecule type" value="Transcribed_RNA"/>
</dbReference>
<sequence length="51" mass="6029">MWLYGVGCSLNLLVARDYKTKLTTNIQRCIQFLRCLTSWFGYKQIVQDIIN</sequence>